<keyword evidence="1" id="KW-1133">Transmembrane helix</keyword>
<feature type="transmembrane region" description="Helical" evidence="1">
    <location>
        <begin position="23"/>
        <end position="41"/>
    </location>
</feature>
<dbReference type="NCBIfam" id="TIGR00254">
    <property type="entry name" value="GGDEF"/>
    <property type="match status" value="1"/>
</dbReference>
<accession>A0ABV6AZH7</accession>
<organism evidence="4 5">
    <name type="scientific">Deinococcus oregonensis</name>
    <dbReference type="NCBI Taxonomy" id="1805970"/>
    <lineage>
        <taxon>Bacteria</taxon>
        <taxon>Thermotogati</taxon>
        <taxon>Deinococcota</taxon>
        <taxon>Deinococci</taxon>
        <taxon>Deinococcales</taxon>
        <taxon>Deinococcaceae</taxon>
        <taxon>Deinococcus</taxon>
    </lineage>
</organism>
<keyword evidence="5" id="KW-1185">Reference proteome</keyword>
<dbReference type="CDD" id="cd01948">
    <property type="entry name" value="EAL"/>
    <property type="match status" value="1"/>
</dbReference>
<dbReference type="Pfam" id="PF00563">
    <property type="entry name" value="EAL"/>
    <property type="match status" value="1"/>
</dbReference>
<dbReference type="InterPro" id="IPR050706">
    <property type="entry name" value="Cyclic-di-GMP_PDE-like"/>
</dbReference>
<dbReference type="InterPro" id="IPR000160">
    <property type="entry name" value="GGDEF_dom"/>
</dbReference>
<sequence length="639" mass="71777">MPDSSGQTQLEVIDTLTSARQGAATMILPIVCLVSISTIALTNDGLSHHIYNPQIYSVFILGFLVAWSGMRWDINSEWPYMVTVFACGFFLIAKFTVLILYATPRDFPVGLLEGMIWLYPVLVYALINSTLIFYWRFALGLMSILSSMSLFYGFSDLNALIYSPTFVSIIQFNAIGWFILYGSKGYMLRKELHTAHITRMTTLERVANTDILTNLRNRRYLERYLQDYLENPKSNLLSLMFIDIDSFKLVNDTLGHTKGDELLKQISILLLRLCGPTAVVTRLNGDEFVVVLPELGGEQAEQLSREILNHLQKDGLELGTEFKNFRLTLSIGISTYPENGLTTDELLRHADSAMFAVKRNGKQNVRRYNPADDADTEYRQELGRELAGALERGEISLVFQPLYDLQTGGLVKAEVLMRWHHPVFGWVSPAAFIPVAEQAGLINTLGLWALQQSCQYAQQWPEVVLCVNVSLLQLFQSNFAQQISEFLQEYDVPAGRLELELTETTLMQDNSNTIMGLITLRKTGLSLTIDDFGIGYSNLARLRTFPVEGLKMDQSFTRHLAGSELDQRYAKEMIYAVVQISDIAGLQVTAEGIETLEQLQAVRALGCHTGQGYFLARPCGPEQFVMLLNDAAPPTWATA</sequence>
<dbReference type="EMBL" id="JBHLYR010000044">
    <property type="protein sequence ID" value="MFB9992907.1"/>
    <property type="molecule type" value="Genomic_DNA"/>
</dbReference>
<evidence type="ECO:0000256" key="1">
    <source>
        <dbReference type="SAM" id="Phobius"/>
    </source>
</evidence>
<dbReference type="PROSITE" id="PS50887">
    <property type="entry name" value="GGDEF"/>
    <property type="match status" value="1"/>
</dbReference>
<dbReference type="InterPro" id="IPR035919">
    <property type="entry name" value="EAL_sf"/>
</dbReference>
<dbReference type="Pfam" id="PF00990">
    <property type="entry name" value="GGDEF"/>
    <property type="match status" value="1"/>
</dbReference>
<comment type="caution">
    <text evidence="4">The sequence shown here is derived from an EMBL/GenBank/DDBJ whole genome shotgun (WGS) entry which is preliminary data.</text>
</comment>
<dbReference type="PANTHER" id="PTHR33121">
    <property type="entry name" value="CYCLIC DI-GMP PHOSPHODIESTERASE PDEF"/>
    <property type="match status" value="1"/>
</dbReference>
<keyword evidence="1" id="KW-0812">Transmembrane</keyword>
<gene>
    <name evidence="4" type="ORF">ACFFLM_13110</name>
</gene>
<dbReference type="Gene3D" id="3.30.70.270">
    <property type="match status" value="1"/>
</dbReference>
<dbReference type="InterPro" id="IPR029787">
    <property type="entry name" value="Nucleotide_cyclase"/>
</dbReference>
<dbReference type="SMART" id="SM00267">
    <property type="entry name" value="GGDEF"/>
    <property type="match status" value="1"/>
</dbReference>
<evidence type="ECO:0000313" key="4">
    <source>
        <dbReference type="EMBL" id="MFB9992907.1"/>
    </source>
</evidence>
<dbReference type="SMART" id="SM00052">
    <property type="entry name" value="EAL"/>
    <property type="match status" value="1"/>
</dbReference>
<feature type="transmembrane region" description="Helical" evidence="1">
    <location>
        <begin position="160"/>
        <end position="180"/>
    </location>
</feature>
<dbReference type="Gene3D" id="3.20.20.450">
    <property type="entry name" value="EAL domain"/>
    <property type="match status" value="1"/>
</dbReference>
<feature type="domain" description="EAL" evidence="2">
    <location>
        <begin position="379"/>
        <end position="632"/>
    </location>
</feature>
<dbReference type="CDD" id="cd01949">
    <property type="entry name" value="GGDEF"/>
    <property type="match status" value="1"/>
</dbReference>
<dbReference type="PANTHER" id="PTHR33121:SF70">
    <property type="entry name" value="SIGNALING PROTEIN YKOW"/>
    <property type="match status" value="1"/>
</dbReference>
<protein>
    <submittedName>
        <fullName evidence="4">Bifunctional diguanylate cyclase/phosphodiesterase</fullName>
    </submittedName>
</protein>
<evidence type="ECO:0000259" key="3">
    <source>
        <dbReference type="PROSITE" id="PS50887"/>
    </source>
</evidence>
<dbReference type="SUPFAM" id="SSF141868">
    <property type="entry name" value="EAL domain-like"/>
    <property type="match status" value="1"/>
</dbReference>
<name>A0ABV6AZH7_9DEIO</name>
<feature type="transmembrane region" description="Helical" evidence="1">
    <location>
        <begin position="134"/>
        <end position="154"/>
    </location>
</feature>
<proteinExistence type="predicted"/>
<reference evidence="4 5" key="1">
    <citation type="submission" date="2024-09" db="EMBL/GenBank/DDBJ databases">
        <authorList>
            <person name="Sun Q."/>
            <person name="Mori K."/>
        </authorList>
    </citation>
    <scope>NUCLEOTIDE SEQUENCE [LARGE SCALE GENOMIC DNA]</scope>
    <source>
        <strain evidence="4 5">JCM 13503</strain>
    </source>
</reference>
<evidence type="ECO:0000313" key="5">
    <source>
        <dbReference type="Proteomes" id="UP001589733"/>
    </source>
</evidence>
<dbReference type="Proteomes" id="UP001589733">
    <property type="component" value="Unassembled WGS sequence"/>
</dbReference>
<feature type="transmembrane region" description="Helical" evidence="1">
    <location>
        <begin position="82"/>
        <end position="101"/>
    </location>
</feature>
<feature type="domain" description="GGDEF" evidence="3">
    <location>
        <begin position="235"/>
        <end position="370"/>
    </location>
</feature>
<dbReference type="InterPro" id="IPR043128">
    <property type="entry name" value="Rev_trsase/Diguanyl_cyclase"/>
</dbReference>
<dbReference type="SUPFAM" id="SSF55073">
    <property type="entry name" value="Nucleotide cyclase"/>
    <property type="match status" value="1"/>
</dbReference>
<dbReference type="PROSITE" id="PS50883">
    <property type="entry name" value="EAL"/>
    <property type="match status" value="1"/>
</dbReference>
<evidence type="ECO:0000259" key="2">
    <source>
        <dbReference type="PROSITE" id="PS50883"/>
    </source>
</evidence>
<dbReference type="RefSeq" id="WP_380010696.1">
    <property type="nucleotide sequence ID" value="NZ_JBHLYR010000044.1"/>
</dbReference>
<keyword evidence="1" id="KW-0472">Membrane</keyword>
<feature type="transmembrane region" description="Helical" evidence="1">
    <location>
        <begin position="107"/>
        <end position="127"/>
    </location>
</feature>
<dbReference type="InterPro" id="IPR001633">
    <property type="entry name" value="EAL_dom"/>
</dbReference>
<feature type="transmembrane region" description="Helical" evidence="1">
    <location>
        <begin position="53"/>
        <end position="70"/>
    </location>
</feature>